<dbReference type="AlphaFoldDB" id="A0A2H3JDN1"/>
<proteinExistence type="predicted"/>
<evidence type="ECO:0000313" key="2">
    <source>
        <dbReference type="EMBL" id="PCH35788.1"/>
    </source>
</evidence>
<reference evidence="2 3" key="1">
    <citation type="journal article" date="2012" name="Science">
        <title>The Paleozoic origin of enzymatic lignin decomposition reconstructed from 31 fungal genomes.</title>
        <authorList>
            <person name="Floudas D."/>
            <person name="Binder M."/>
            <person name="Riley R."/>
            <person name="Barry K."/>
            <person name="Blanchette R.A."/>
            <person name="Henrissat B."/>
            <person name="Martinez A.T."/>
            <person name="Otillar R."/>
            <person name="Spatafora J.W."/>
            <person name="Yadav J.S."/>
            <person name="Aerts A."/>
            <person name="Benoit I."/>
            <person name="Boyd A."/>
            <person name="Carlson A."/>
            <person name="Copeland A."/>
            <person name="Coutinho P.M."/>
            <person name="de Vries R.P."/>
            <person name="Ferreira P."/>
            <person name="Findley K."/>
            <person name="Foster B."/>
            <person name="Gaskell J."/>
            <person name="Glotzer D."/>
            <person name="Gorecki P."/>
            <person name="Heitman J."/>
            <person name="Hesse C."/>
            <person name="Hori C."/>
            <person name="Igarashi K."/>
            <person name="Jurgens J.A."/>
            <person name="Kallen N."/>
            <person name="Kersten P."/>
            <person name="Kohler A."/>
            <person name="Kuees U."/>
            <person name="Kumar T.K.A."/>
            <person name="Kuo A."/>
            <person name="LaButti K."/>
            <person name="Larrondo L.F."/>
            <person name="Lindquist E."/>
            <person name="Ling A."/>
            <person name="Lombard V."/>
            <person name="Lucas S."/>
            <person name="Lundell T."/>
            <person name="Martin R."/>
            <person name="McLaughlin D.J."/>
            <person name="Morgenstern I."/>
            <person name="Morin E."/>
            <person name="Murat C."/>
            <person name="Nagy L.G."/>
            <person name="Nolan M."/>
            <person name="Ohm R.A."/>
            <person name="Patyshakuliyeva A."/>
            <person name="Rokas A."/>
            <person name="Ruiz-Duenas F.J."/>
            <person name="Sabat G."/>
            <person name="Salamov A."/>
            <person name="Samejima M."/>
            <person name="Schmutz J."/>
            <person name="Slot J.C."/>
            <person name="St John F."/>
            <person name="Stenlid J."/>
            <person name="Sun H."/>
            <person name="Sun S."/>
            <person name="Syed K."/>
            <person name="Tsang A."/>
            <person name="Wiebenga A."/>
            <person name="Young D."/>
            <person name="Pisabarro A."/>
            <person name="Eastwood D.C."/>
            <person name="Martin F."/>
            <person name="Cullen D."/>
            <person name="Grigoriev I.V."/>
            <person name="Hibbett D.S."/>
        </authorList>
    </citation>
    <scope>NUCLEOTIDE SEQUENCE [LARGE SCALE GENOMIC DNA]</scope>
    <source>
        <strain evidence="2 3">MD-104</strain>
    </source>
</reference>
<evidence type="ECO:0000313" key="3">
    <source>
        <dbReference type="Proteomes" id="UP000218811"/>
    </source>
</evidence>
<sequence>MIPADPIASAARQHNPPIATRSPTLHHSKGDRWPLVPQGEPIDDIDELQSERAGFLSKRTGASTVGGPCGSPHAHISSFPTLSAALEIVPLCVPRTHAVLVGGQDELRWSGFDVHSNAVLDMLLQNRGCDFPEGY</sequence>
<gene>
    <name evidence="2" type="ORF">WOLCODRAFT_156482</name>
</gene>
<name>A0A2H3JDN1_WOLCO</name>
<dbReference type="EMBL" id="KB467854">
    <property type="protein sequence ID" value="PCH35788.1"/>
    <property type="molecule type" value="Genomic_DNA"/>
</dbReference>
<dbReference type="Proteomes" id="UP000218811">
    <property type="component" value="Unassembled WGS sequence"/>
</dbReference>
<accession>A0A2H3JDN1</accession>
<feature type="region of interest" description="Disordered" evidence="1">
    <location>
        <begin position="1"/>
        <end position="38"/>
    </location>
</feature>
<keyword evidence="3" id="KW-1185">Reference proteome</keyword>
<evidence type="ECO:0000256" key="1">
    <source>
        <dbReference type="SAM" id="MobiDB-lite"/>
    </source>
</evidence>
<organism evidence="2 3">
    <name type="scientific">Wolfiporia cocos (strain MD-104)</name>
    <name type="common">Brown rot fungus</name>
    <dbReference type="NCBI Taxonomy" id="742152"/>
    <lineage>
        <taxon>Eukaryota</taxon>
        <taxon>Fungi</taxon>
        <taxon>Dikarya</taxon>
        <taxon>Basidiomycota</taxon>
        <taxon>Agaricomycotina</taxon>
        <taxon>Agaricomycetes</taxon>
        <taxon>Polyporales</taxon>
        <taxon>Phaeolaceae</taxon>
        <taxon>Wolfiporia</taxon>
    </lineage>
</organism>
<protein>
    <submittedName>
        <fullName evidence="2">Uncharacterized protein</fullName>
    </submittedName>
</protein>